<feature type="transmembrane region" description="Helical" evidence="1">
    <location>
        <begin position="17"/>
        <end position="37"/>
    </location>
</feature>
<feature type="transmembrane region" description="Helical" evidence="1">
    <location>
        <begin position="243"/>
        <end position="260"/>
    </location>
</feature>
<feature type="transmembrane region" description="Helical" evidence="1">
    <location>
        <begin position="86"/>
        <end position="107"/>
    </location>
</feature>
<dbReference type="Pfam" id="PF00563">
    <property type="entry name" value="EAL"/>
    <property type="match status" value="1"/>
</dbReference>
<dbReference type="InterPro" id="IPR035919">
    <property type="entry name" value="EAL_sf"/>
</dbReference>
<feature type="domain" description="EAL" evidence="2">
    <location>
        <begin position="482"/>
        <end position="738"/>
    </location>
</feature>
<evidence type="ECO:0000313" key="3">
    <source>
        <dbReference type="EMBL" id="QGT79355.1"/>
    </source>
</evidence>
<feature type="transmembrane region" description="Helical" evidence="1">
    <location>
        <begin position="119"/>
        <end position="142"/>
    </location>
</feature>
<proteinExistence type="predicted"/>
<reference evidence="3 4" key="1">
    <citation type="submission" date="2019-11" db="EMBL/GenBank/DDBJ databases">
        <authorList>
            <person name="Zhang J."/>
            <person name="Sun C."/>
        </authorList>
    </citation>
    <scope>NUCLEOTIDE SEQUENCE [LARGE SCALE GENOMIC DNA]</scope>
    <source>
        <strain evidence="4">sp2</strain>
    </source>
</reference>
<evidence type="ECO:0000313" key="4">
    <source>
        <dbReference type="Proteomes" id="UP000427716"/>
    </source>
</evidence>
<dbReference type="GO" id="GO:0071111">
    <property type="term" value="F:cyclic-guanylate-specific phosphodiesterase activity"/>
    <property type="evidence" value="ECO:0007669"/>
    <property type="project" value="InterPro"/>
</dbReference>
<feature type="transmembrane region" description="Helical" evidence="1">
    <location>
        <begin position="220"/>
        <end position="236"/>
    </location>
</feature>
<dbReference type="KEGG" id="ghl:GM160_10965"/>
<keyword evidence="4" id="KW-1185">Reference proteome</keyword>
<evidence type="ECO:0000256" key="1">
    <source>
        <dbReference type="SAM" id="Phobius"/>
    </source>
</evidence>
<organism evidence="3 4">
    <name type="scientific">Guyparkeria halophila</name>
    <dbReference type="NCBI Taxonomy" id="47960"/>
    <lineage>
        <taxon>Bacteria</taxon>
        <taxon>Pseudomonadati</taxon>
        <taxon>Pseudomonadota</taxon>
        <taxon>Gammaproteobacteria</taxon>
        <taxon>Chromatiales</taxon>
        <taxon>Thioalkalibacteraceae</taxon>
        <taxon>Guyparkeria</taxon>
    </lineage>
</organism>
<dbReference type="PANTHER" id="PTHR33121">
    <property type="entry name" value="CYCLIC DI-GMP PHOSPHODIESTERASE PDEF"/>
    <property type="match status" value="1"/>
</dbReference>
<dbReference type="CDD" id="cd01948">
    <property type="entry name" value="EAL"/>
    <property type="match status" value="1"/>
</dbReference>
<sequence>MAAGTARTVSRRLGESLLAFVGWWLAAWLVSLAYPAVADYLPISLIWVANALAYGAVLSLGARLIPAFTLAALTWNIARGDALPEIVIGTGAFLVVMLFVIGFSRLLETRVDQDQARRLLRVPIIAITSASVFTLLGVWQFAGGGLPAIELIIALWLSEATSVLLFTPLVQQVVTASARHHGPPRFRPITGVIAAWTLTAFLVLAALLLVGRQDGAGREWLPYLALTVPMLAVYLLPTSVTRFAVAGFVLVWVGVHYVVFTRPDGMVEVNALLNGQMIIFTATLIAFLAIESVLSFELANQRLKAARLRDGVTDLYNDLGLTRRLRELAAPDQPHRRLALIGVQIPDVDDLSALIGLDEVHRVERLIGETLREVRPSPEIASGRLQPGLFAMLVPEHGEADRATMIATHLRAAIDRAEREGQLPTARQGVRLAVLDTVTAGDQQHLTTVLLMACQKDAEHDDRPFHHHREPAIHLIEDHRRTLEWVRNLREALAGETAAGGFVLFAQPIVDRHDPGAHRIEVLLRWRAPDGRIESPGAFLEIAEHFGLMPKIDRWVLDRALATVDRQAAGIHLTEIAINLSGDSLAGDWLPSRIETLLDEHHWPAERLCLEITETMLIRDTARAQRNLAALHELGVAIAIDDFGTGRATFSYLQHYPVDELKIDGSFVRRLAESSFDREVVKTTRALADHLGCRVVAEFVETPRQIELLEELGVHFHQGYGVAEPMPLDDYLTSLPSD</sequence>
<dbReference type="InterPro" id="IPR001633">
    <property type="entry name" value="EAL_dom"/>
</dbReference>
<gene>
    <name evidence="3" type="ORF">GM160_10965</name>
</gene>
<feature type="transmembrane region" description="Helical" evidence="1">
    <location>
        <begin position="272"/>
        <end position="294"/>
    </location>
</feature>
<feature type="transmembrane region" description="Helical" evidence="1">
    <location>
        <begin position="189"/>
        <end position="208"/>
    </location>
</feature>
<feature type="transmembrane region" description="Helical" evidence="1">
    <location>
        <begin position="44"/>
        <end position="66"/>
    </location>
</feature>
<dbReference type="EMBL" id="CP046415">
    <property type="protein sequence ID" value="QGT79355.1"/>
    <property type="molecule type" value="Genomic_DNA"/>
</dbReference>
<dbReference type="Gene3D" id="3.20.20.450">
    <property type="entry name" value="EAL domain"/>
    <property type="match status" value="1"/>
</dbReference>
<dbReference type="SMART" id="SM00052">
    <property type="entry name" value="EAL"/>
    <property type="match status" value="1"/>
</dbReference>
<dbReference type="InterPro" id="IPR043128">
    <property type="entry name" value="Rev_trsase/Diguanyl_cyclase"/>
</dbReference>
<dbReference type="InterPro" id="IPR050706">
    <property type="entry name" value="Cyclic-di-GMP_PDE-like"/>
</dbReference>
<accession>A0A6I6D5G2</accession>
<dbReference type="Gene3D" id="3.30.70.270">
    <property type="match status" value="1"/>
</dbReference>
<keyword evidence="1" id="KW-1133">Transmembrane helix</keyword>
<dbReference type="SUPFAM" id="SSF141868">
    <property type="entry name" value="EAL domain-like"/>
    <property type="match status" value="1"/>
</dbReference>
<dbReference type="PROSITE" id="PS50883">
    <property type="entry name" value="EAL"/>
    <property type="match status" value="1"/>
</dbReference>
<evidence type="ECO:0000259" key="2">
    <source>
        <dbReference type="PROSITE" id="PS50883"/>
    </source>
</evidence>
<name>A0A6I6D5G2_9GAMM</name>
<dbReference type="PANTHER" id="PTHR33121:SF23">
    <property type="entry name" value="CYCLIC DI-GMP PHOSPHODIESTERASE PDEB"/>
    <property type="match status" value="1"/>
</dbReference>
<protein>
    <submittedName>
        <fullName evidence="3">EAL domain-containing protein</fullName>
    </submittedName>
</protein>
<dbReference type="RefSeq" id="WP_156575091.1">
    <property type="nucleotide sequence ID" value="NZ_CP046415.1"/>
</dbReference>
<feature type="transmembrane region" description="Helical" evidence="1">
    <location>
        <begin position="148"/>
        <end position="169"/>
    </location>
</feature>
<dbReference type="AlphaFoldDB" id="A0A6I6D5G2"/>
<keyword evidence="1" id="KW-0472">Membrane</keyword>
<dbReference type="Proteomes" id="UP000427716">
    <property type="component" value="Chromosome"/>
</dbReference>
<keyword evidence="1" id="KW-0812">Transmembrane</keyword>